<dbReference type="Proteomes" id="UP000023758">
    <property type="component" value="Unassembled WGS sequence"/>
</dbReference>
<accession>A0A022W5H6</accession>
<evidence type="ECO:0000313" key="3">
    <source>
        <dbReference type="EMBL" id="EZF53348.1"/>
    </source>
</evidence>
<feature type="transmembrane region" description="Helical" evidence="2">
    <location>
        <begin position="265"/>
        <end position="289"/>
    </location>
</feature>
<feature type="compositionally biased region" description="Low complexity" evidence="1">
    <location>
        <begin position="386"/>
        <end position="399"/>
    </location>
</feature>
<gene>
    <name evidence="3" type="ORF">H103_03699</name>
</gene>
<evidence type="ECO:0000256" key="1">
    <source>
        <dbReference type="SAM" id="MobiDB-lite"/>
    </source>
</evidence>
<protein>
    <recommendedName>
        <fullName evidence="4">SH3 domain-containing protein</fullName>
    </recommendedName>
</protein>
<organism evidence="3">
    <name type="scientific">Trichophyton rubrum CBS 288.86</name>
    <dbReference type="NCBI Taxonomy" id="1215330"/>
    <lineage>
        <taxon>Eukaryota</taxon>
        <taxon>Fungi</taxon>
        <taxon>Dikarya</taxon>
        <taxon>Ascomycota</taxon>
        <taxon>Pezizomycotina</taxon>
        <taxon>Eurotiomycetes</taxon>
        <taxon>Eurotiomycetidae</taxon>
        <taxon>Onygenales</taxon>
        <taxon>Arthrodermataceae</taxon>
        <taxon>Trichophyton</taxon>
    </lineage>
</organism>
<proteinExistence type="predicted"/>
<evidence type="ECO:0000256" key="2">
    <source>
        <dbReference type="SAM" id="Phobius"/>
    </source>
</evidence>
<reference evidence="3" key="1">
    <citation type="submission" date="2014-02" db="EMBL/GenBank/DDBJ databases">
        <title>The Genome Sequence of Trichophyton rubrum (morphotype fischeri) CBS 288.86.</title>
        <authorList>
            <consortium name="The Broad Institute Genomics Platform"/>
            <person name="Cuomo C.A."/>
            <person name="White T.C."/>
            <person name="Graser Y."/>
            <person name="Martinez-Rossi N."/>
            <person name="Heitman J."/>
            <person name="Young S.K."/>
            <person name="Zeng Q."/>
            <person name="Gargeya S."/>
            <person name="Abouelleil A."/>
            <person name="Alvarado L."/>
            <person name="Chapman S.B."/>
            <person name="Gainer-Dewar J."/>
            <person name="Goldberg J."/>
            <person name="Griggs A."/>
            <person name="Gujja S."/>
            <person name="Hansen M."/>
            <person name="Howarth C."/>
            <person name="Imamovic A."/>
            <person name="Larimer J."/>
            <person name="Martinez D."/>
            <person name="Murphy C."/>
            <person name="Pearson M.D."/>
            <person name="Persinoti G."/>
            <person name="Poon T."/>
            <person name="Priest M."/>
            <person name="Roberts A.D."/>
            <person name="Saif S."/>
            <person name="Shea T.D."/>
            <person name="Sykes S.N."/>
            <person name="Wortman J."/>
            <person name="Nusbaum C."/>
            <person name="Birren B."/>
        </authorList>
    </citation>
    <scope>NUCLEOTIDE SEQUENCE [LARGE SCALE GENOMIC DNA]</scope>
    <source>
        <strain evidence="3">CBS 288.86</strain>
    </source>
</reference>
<dbReference type="CDD" id="cd12841">
    <property type="entry name" value="TM_EphA1"/>
    <property type="match status" value="1"/>
</dbReference>
<evidence type="ECO:0008006" key="4">
    <source>
        <dbReference type="Google" id="ProtNLM"/>
    </source>
</evidence>
<keyword evidence="2" id="KW-0812">Transmembrane</keyword>
<dbReference type="EMBL" id="KK207823">
    <property type="protein sequence ID" value="EZF53348.1"/>
    <property type="molecule type" value="Genomic_DNA"/>
</dbReference>
<dbReference type="SUPFAM" id="SSF50044">
    <property type="entry name" value="SH3-domain"/>
    <property type="match status" value="1"/>
</dbReference>
<feature type="region of interest" description="Disordered" evidence="1">
    <location>
        <begin position="298"/>
        <end position="420"/>
    </location>
</feature>
<sequence length="550" mass="59217">MSTDCISLRGSKQCPAFSSASISVNDRLVGQYPFLRYVSNLNDFDEKLSSYVRNEYVKMKYQDILGCEGLNLKNTSSLYAQYTTSVICNGIIQNSKEPCRLSERSARPLCAESCVSCSLIFNPTVNIANSCHYQAMFATSEEIITVNQGLCRSPKRNHMDEIRADFTVCAIPANSLSGQCISGTDNEPNECGFGENLLGLCGFCSQTSINGTDTCCYAANAEQRCKGIRLPEISSLPPLFPHPTSTAAPKHTDKPGGGGLTSGQIAGIAVGTVLGCAFLIGLAVLFLLWRRRKRNESAESIFNQPTPPRTMATAPSYPAGGSSTNKQQKGYEPIPGGRVARMSALQGGSNPPSCHAYHDSDSDVFGDSPSGGKSRRIPPVTGRRNGSLSSASALAGDGDTLSPKSGSGAQFSSPEGVASGQSEQLPYFRDYYSQDDIHPNDRVSVLWAYQPRAPDEFELDRGDMLKVVGIWDDGWATGVRVNEKAEDYDSKHKHSPLRDSGVSHGSEARPPSSPTAGEIKAFPLVCVCLPQHWRKTIDGYLEGGDQEPSS</sequence>
<keyword evidence="2" id="KW-0472">Membrane</keyword>
<dbReference type="Gene3D" id="2.30.30.40">
    <property type="entry name" value="SH3 Domains"/>
    <property type="match status" value="1"/>
</dbReference>
<keyword evidence="2" id="KW-1133">Transmembrane helix</keyword>
<feature type="region of interest" description="Disordered" evidence="1">
    <location>
        <begin position="485"/>
        <end position="517"/>
    </location>
</feature>
<dbReference type="OrthoDB" id="2163411at2759"/>
<feature type="compositionally biased region" description="Polar residues" evidence="1">
    <location>
        <begin position="402"/>
        <end position="420"/>
    </location>
</feature>
<dbReference type="AlphaFoldDB" id="A0A022W5H6"/>
<dbReference type="InterPro" id="IPR036028">
    <property type="entry name" value="SH3-like_dom_sf"/>
</dbReference>
<name>A0A022W5H6_TRIRU</name>